<organism evidence="5 6">
    <name type="scientific">Hufsiella arboris</name>
    <dbReference type="NCBI Taxonomy" id="2695275"/>
    <lineage>
        <taxon>Bacteria</taxon>
        <taxon>Pseudomonadati</taxon>
        <taxon>Bacteroidota</taxon>
        <taxon>Sphingobacteriia</taxon>
        <taxon>Sphingobacteriales</taxon>
        <taxon>Sphingobacteriaceae</taxon>
        <taxon>Hufsiella</taxon>
    </lineage>
</organism>
<protein>
    <recommendedName>
        <fullName evidence="2">Putative cysteine ligase BshC</fullName>
        <ecNumber evidence="2">6.-.-.-</ecNumber>
    </recommendedName>
</protein>
<dbReference type="NCBIfam" id="TIGR03998">
    <property type="entry name" value="thiol_BshC"/>
    <property type="match status" value="1"/>
</dbReference>
<evidence type="ECO:0000313" key="6">
    <source>
        <dbReference type="Proteomes" id="UP000466586"/>
    </source>
</evidence>
<dbReference type="EMBL" id="WVHT01000009">
    <property type="protein sequence ID" value="MXV52654.1"/>
    <property type="molecule type" value="Genomic_DNA"/>
</dbReference>
<keyword evidence="1 2" id="KW-0436">Ligase</keyword>
<dbReference type="Proteomes" id="UP000466586">
    <property type="component" value="Unassembled WGS sequence"/>
</dbReference>
<dbReference type="Pfam" id="PF10079">
    <property type="entry name" value="Rossmann-like_BshC"/>
    <property type="match status" value="1"/>
</dbReference>
<comment type="similarity">
    <text evidence="2">Belongs to the BshC family.</text>
</comment>
<dbReference type="PIRSF" id="PIRSF012535">
    <property type="entry name" value="UCP012535"/>
    <property type="match status" value="1"/>
</dbReference>
<name>A0A7K1YDI2_9SPHI</name>
<dbReference type="RefSeq" id="WP_160845831.1">
    <property type="nucleotide sequence ID" value="NZ_WVHT01000009.1"/>
</dbReference>
<evidence type="ECO:0000256" key="1">
    <source>
        <dbReference type="ARBA" id="ARBA00022598"/>
    </source>
</evidence>
<accession>A0A7K1YDI2</accession>
<evidence type="ECO:0000259" key="4">
    <source>
        <dbReference type="Pfam" id="PF24850"/>
    </source>
</evidence>
<dbReference type="HAMAP" id="MF_01867">
    <property type="entry name" value="BshC"/>
    <property type="match status" value="1"/>
</dbReference>
<keyword evidence="6" id="KW-1185">Reference proteome</keyword>
<dbReference type="AlphaFoldDB" id="A0A7K1YDI2"/>
<evidence type="ECO:0000256" key="2">
    <source>
        <dbReference type="HAMAP-Rule" id="MF_01867"/>
    </source>
</evidence>
<evidence type="ECO:0000259" key="3">
    <source>
        <dbReference type="Pfam" id="PF10079"/>
    </source>
</evidence>
<dbReference type="InterPro" id="IPR055398">
    <property type="entry name" value="Rossmann-like_BshC"/>
</dbReference>
<dbReference type="GO" id="GO:0016874">
    <property type="term" value="F:ligase activity"/>
    <property type="evidence" value="ECO:0007669"/>
    <property type="project" value="UniProtKB-UniRule"/>
</dbReference>
<gene>
    <name evidence="2 5" type="primary">bshC</name>
    <name evidence="5" type="ORF">GS399_16895</name>
</gene>
<dbReference type="InterPro" id="IPR011199">
    <property type="entry name" value="Bacillithiol_biosynth_BshC"/>
</dbReference>
<evidence type="ECO:0000313" key="5">
    <source>
        <dbReference type="EMBL" id="MXV52654.1"/>
    </source>
</evidence>
<comment type="caution">
    <text evidence="5">The sequence shown here is derived from an EMBL/GenBank/DDBJ whole genome shotgun (WGS) entry which is preliminary data.</text>
</comment>
<proteinExistence type="inferred from homology"/>
<feature type="domain" description="Bacillithiol biosynthesis BshC N-terminal Rossmann-like" evidence="3">
    <location>
        <begin position="1"/>
        <end position="370"/>
    </location>
</feature>
<dbReference type="Pfam" id="PF24850">
    <property type="entry name" value="CC_BshC"/>
    <property type="match status" value="1"/>
</dbReference>
<dbReference type="EC" id="6.-.-.-" evidence="2"/>
<reference evidence="5 6" key="1">
    <citation type="submission" date="2019-11" db="EMBL/GenBank/DDBJ databases">
        <title>Pedobacter sp. HMF7647 Genome sequencing and assembly.</title>
        <authorList>
            <person name="Kang H."/>
            <person name="Kim H."/>
            <person name="Joh K."/>
        </authorList>
    </citation>
    <scope>NUCLEOTIDE SEQUENCE [LARGE SCALE GENOMIC DNA]</scope>
    <source>
        <strain evidence="5 6">HMF7647</strain>
    </source>
</reference>
<feature type="domain" description="Bacillithiol biosynthesis BshC C-terminal coiled-coil" evidence="4">
    <location>
        <begin position="372"/>
        <end position="527"/>
    </location>
</feature>
<sequence>MKAAYINYDQTQAFSKTVISYLNGDDRLDPFINERADLNGFKNLLSKKKVLADRKILVEVLREQYNGKTTAFEKVSGNIKSLANNNTFTVTTGHQLNIFTGPLFFLFKIVHAINLAKQLSAEFPDKNFVPVYWMATEDHDFAEINHTNLHGKKISWDYDAAGPTGKISTETISETVRQYAGILGISENALKLSEIVKAAYAQSTLAYATRYLVNELFGQYGLVIIDADDVRFKKQFSSIIKKDILEQNSFREINEGSEKLHKAGFESQVHAREINFFYVKENFRERLVFENQKYFVLNSDLSFSPGELEAEIDGHPERFSPNVMMRPLYQEVILPNLAYIGGGAELVYWLQLKQNFDFYEVDFPILFLRNSALIADESTEAKLKRLNLNFIDLFGDIDKLKADWVKQNSNHSLNLVDEWQELRCIFEKIKLRAYKIDSTLAPSTEAVRERLHHNIQNLEKKLVKAEKRNYSTALSQIDAIKEKLFPNGVLQERVENFGSLYVKYGDDLIGGLIKNLHPLDFKFTILY</sequence>
<dbReference type="InterPro" id="IPR055399">
    <property type="entry name" value="CC_BshC"/>
</dbReference>